<dbReference type="EMBL" id="LAZR01001546">
    <property type="protein sequence ID" value="KKN42953.1"/>
    <property type="molecule type" value="Genomic_DNA"/>
</dbReference>
<reference evidence="1" key="1">
    <citation type="journal article" date="2015" name="Nature">
        <title>Complex archaea that bridge the gap between prokaryotes and eukaryotes.</title>
        <authorList>
            <person name="Spang A."/>
            <person name="Saw J.H."/>
            <person name="Jorgensen S.L."/>
            <person name="Zaremba-Niedzwiedzka K."/>
            <person name="Martijn J."/>
            <person name="Lind A.E."/>
            <person name="van Eijk R."/>
            <person name="Schleper C."/>
            <person name="Guy L."/>
            <person name="Ettema T.J."/>
        </authorList>
    </citation>
    <scope>NUCLEOTIDE SEQUENCE</scope>
</reference>
<gene>
    <name evidence="1" type="ORF">LCGC14_0708130</name>
</gene>
<name>A0A0F9TNH4_9ZZZZ</name>
<sequence>MSTDTSTDTSGVASYANQEAGKALASIAGLLREADNLLPILRSEFKGEATVQYDDGSIEHVQISKPMFVRLDFKTDKPIKIKKMYRSGEKEIYVSNDDAIEHILSMLKFMGLNKITSLTNLSEKTILEDLKEFECKLAAVLMLKQKEWGIDKELLPTTMTKIKTIVQDARYMCCNGSTIKAIQKTVQRIESYSEGQTKGRSSGPYA</sequence>
<evidence type="ECO:0000313" key="1">
    <source>
        <dbReference type="EMBL" id="KKN42953.1"/>
    </source>
</evidence>
<accession>A0A0F9TNH4</accession>
<dbReference type="AlphaFoldDB" id="A0A0F9TNH4"/>
<comment type="caution">
    <text evidence="1">The sequence shown here is derived from an EMBL/GenBank/DDBJ whole genome shotgun (WGS) entry which is preliminary data.</text>
</comment>
<proteinExistence type="predicted"/>
<protein>
    <submittedName>
        <fullName evidence="1">Uncharacterized protein</fullName>
    </submittedName>
</protein>
<organism evidence="1">
    <name type="scientific">marine sediment metagenome</name>
    <dbReference type="NCBI Taxonomy" id="412755"/>
    <lineage>
        <taxon>unclassified sequences</taxon>
        <taxon>metagenomes</taxon>
        <taxon>ecological metagenomes</taxon>
    </lineage>
</organism>